<accession>A0A8E2AV58</accession>
<evidence type="ECO:0000256" key="4">
    <source>
        <dbReference type="ARBA" id="ARBA00022723"/>
    </source>
</evidence>
<keyword evidence="6" id="KW-0408">Iron</keyword>
<keyword evidence="8" id="KW-1133">Transmembrane helix</keyword>
<evidence type="ECO:0000256" key="7">
    <source>
        <dbReference type="ARBA" id="ARBA00025795"/>
    </source>
</evidence>
<sequence>MSKQTSVVSRNYLLDAINSMSPPRASQPYSRSHPPLSIQVVVNMIRLFLILPFASLSCALPGLSWIQLSNGFMEQRIKQAFRARQGPVAIVDGLTQIPDADHPFMAPEPTDQRGPCPGLNVLANHGYLPHSGIVTQADVVSAVSEGFNMGADLSELLSVLAVAQDGDLITGKFSIGGPDSRAALLGSLQNILGVESSLYHRSNGVEADASATRDDAYSGDDHTMIPGLYAQMKSIAANYGGLYTLEAMKDVQQLRHQQSVQTNPTFHFVPITGVLVIGAKAFISEFFSNGTYGDGGVPNEESISSFFGAQLLPNGSYEFIPERFPDNWYRRGTPFGLVNAIDEILDFYLTRDIGFGANAGAVNSFVPLDLGAITNVNSLAASFRTHCRPTSRARYSSRLKSSSRSIRRWST</sequence>
<gene>
    <name evidence="10" type="ORF">OBBRIDRAFT_562423</name>
</gene>
<keyword evidence="4" id="KW-0479">Metal-binding</keyword>
<keyword evidence="11" id="KW-1185">Reference proteome</keyword>
<dbReference type="Proteomes" id="UP000250043">
    <property type="component" value="Unassembled WGS sequence"/>
</dbReference>
<name>A0A8E2AV58_9APHY</name>
<comment type="cofactor">
    <cofactor evidence="1">
        <name>heme b</name>
        <dbReference type="ChEBI" id="CHEBI:60344"/>
    </cofactor>
</comment>
<keyword evidence="8" id="KW-0472">Membrane</keyword>
<dbReference type="SUPFAM" id="SSF47571">
    <property type="entry name" value="Cloroperoxidase"/>
    <property type="match status" value="1"/>
</dbReference>
<organism evidence="10 11">
    <name type="scientific">Obba rivulosa</name>
    <dbReference type="NCBI Taxonomy" id="1052685"/>
    <lineage>
        <taxon>Eukaryota</taxon>
        <taxon>Fungi</taxon>
        <taxon>Dikarya</taxon>
        <taxon>Basidiomycota</taxon>
        <taxon>Agaricomycotina</taxon>
        <taxon>Agaricomycetes</taxon>
        <taxon>Polyporales</taxon>
        <taxon>Gelatoporiaceae</taxon>
        <taxon>Obba</taxon>
    </lineage>
</organism>
<evidence type="ECO:0000256" key="2">
    <source>
        <dbReference type="ARBA" id="ARBA00022559"/>
    </source>
</evidence>
<evidence type="ECO:0000256" key="5">
    <source>
        <dbReference type="ARBA" id="ARBA00023002"/>
    </source>
</evidence>
<evidence type="ECO:0000256" key="8">
    <source>
        <dbReference type="SAM" id="Phobius"/>
    </source>
</evidence>
<proteinExistence type="inferred from homology"/>
<keyword evidence="8" id="KW-0812">Transmembrane</keyword>
<evidence type="ECO:0000256" key="6">
    <source>
        <dbReference type="ARBA" id="ARBA00023004"/>
    </source>
</evidence>
<dbReference type="PROSITE" id="PS51405">
    <property type="entry name" value="HEME_HALOPEROXIDASE"/>
    <property type="match status" value="1"/>
</dbReference>
<dbReference type="Gene3D" id="1.10.489.10">
    <property type="entry name" value="Chloroperoxidase-like"/>
    <property type="match status" value="1"/>
</dbReference>
<dbReference type="Pfam" id="PF01328">
    <property type="entry name" value="Peroxidase_2"/>
    <property type="match status" value="1"/>
</dbReference>
<feature type="transmembrane region" description="Helical" evidence="8">
    <location>
        <begin position="44"/>
        <end position="66"/>
    </location>
</feature>
<evidence type="ECO:0000259" key="9">
    <source>
        <dbReference type="PROSITE" id="PS51405"/>
    </source>
</evidence>
<dbReference type="PANTHER" id="PTHR33577">
    <property type="entry name" value="STERIGMATOCYSTIN BIOSYNTHESIS PEROXIDASE STCC-RELATED"/>
    <property type="match status" value="1"/>
</dbReference>
<dbReference type="GO" id="GO:0004601">
    <property type="term" value="F:peroxidase activity"/>
    <property type="evidence" value="ECO:0007669"/>
    <property type="project" value="UniProtKB-KW"/>
</dbReference>
<dbReference type="GO" id="GO:0046872">
    <property type="term" value="F:metal ion binding"/>
    <property type="evidence" value="ECO:0007669"/>
    <property type="project" value="UniProtKB-KW"/>
</dbReference>
<evidence type="ECO:0000256" key="3">
    <source>
        <dbReference type="ARBA" id="ARBA00022617"/>
    </source>
</evidence>
<comment type="similarity">
    <text evidence="7">Belongs to the chloroperoxidase family.</text>
</comment>
<evidence type="ECO:0000256" key="1">
    <source>
        <dbReference type="ARBA" id="ARBA00001970"/>
    </source>
</evidence>
<feature type="domain" description="Heme haloperoxidase family profile" evidence="9">
    <location>
        <begin position="100"/>
        <end position="346"/>
    </location>
</feature>
<evidence type="ECO:0000313" key="11">
    <source>
        <dbReference type="Proteomes" id="UP000250043"/>
    </source>
</evidence>
<reference evidence="10 11" key="1">
    <citation type="submission" date="2016-07" db="EMBL/GenBank/DDBJ databases">
        <title>Draft genome of the white-rot fungus Obba rivulosa 3A-2.</title>
        <authorList>
            <consortium name="DOE Joint Genome Institute"/>
            <person name="Miettinen O."/>
            <person name="Riley R."/>
            <person name="Acob R."/>
            <person name="Barry K."/>
            <person name="Cullen D."/>
            <person name="De Vries R."/>
            <person name="Hainaut M."/>
            <person name="Hatakka A."/>
            <person name="Henrissat B."/>
            <person name="Hilden K."/>
            <person name="Kuo R."/>
            <person name="Labutti K."/>
            <person name="Lipzen A."/>
            <person name="Makela M.R."/>
            <person name="Sandor L."/>
            <person name="Spatafora J.W."/>
            <person name="Grigoriev I.V."/>
            <person name="Hibbett D.S."/>
        </authorList>
    </citation>
    <scope>NUCLEOTIDE SEQUENCE [LARGE SCALE GENOMIC DNA]</scope>
    <source>
        <strain evidence="10 11">3A-2</strain>
    </source>
</reference>
<dbReference type="OrthoDB" id="407298at2759"/>
<protein>
    <submittedName>
        <fullName evidence="10">Cloroperoxidase</fullName>
    </submittedName>
</protein>
<keyword evidence="5" id="KW-0560">Oxidoreductase</keyword>
<dbReference type="EMBL" id="KV722395">
    <property type="protein sequence ID" value="OCH90908.1"/>
    <property type="molecule type" value="Genomic_DNA"/>
</dbReference>
<dbReference type="InterPro" id="IPR036851">
    <property type="entry name" value="Chloroperoxidase-like_sf"/>
</dbReference>
<keyword evidence="2 10" id="KW-0575">Peroxidase</keyword>
<dbReference type="AlphaFoldDB" id="A0A8E2AV58"/>
<dbReference type="PANTHER" id="PTHR33577:SF15">
    <property type="entry name" value="HEME HALOPEROXIDASE FAMILY PROFILE DOMAIN-CONTAINING PROTEIN"/>
    <property type="match status" value="1"/>
</dbReference>
<keyword evidence="3" id="KW-0349">Heme</keyword>
<evidence type="ECO:0000313" key="10">
    <source>
        <dbReference type="EMBL" id="OCH90908.1"/>
    </source>
</evidence>
<dbReference type="InterPro" id="IPR000028">
    <property type="entry name" value="Chloroperoxidase"/>
</dbReference>